<protein>
    <submittedName>
        <fullName evidence="4">Glycosyltransferase</fullName>
        <ecNumber evidence="4">2.4.-.-</ecNumber>
    </submittedName>
</protein>
<accession>A0A9D2J4M5</accession>
<dbReference type="GO" id="GO:0016757">
    <property type="term" value="F:glycosyltransferase activity"/>
    <property type="evidence" value="ECO:0007669"/>
    <property type="project" value="UniProtKB-KW"/>
</dbReference>
<dbReference type="InterPro" id="IPR028098">
    <property type="entry name" value="Glyco_trans_4-like_N"/>
</dbReference>
<reference evidence="4" key="1">
    <citation type="journal article" date="2021" name="PeerJ">
        <title>Extensive microbial diversity within the chicken gut microbiome revealed by metagenomics and culture.</title>
        <authorList>
            <person name="Gilroy R."/>
            <person name="Ravi A."/>
            <person name="Getino M."/>
            <person name="Pursley I."/>
            <person name="Horton D.L."/>
            <person name="Alikhan N.F."/>
            <person name="Baker D."/>
            <person name="Gharbi K."/>
            <person name="Hall N."/>
            <person name="Watson M."/>
            <person name="Adriaenssens E.M."/>
            <person name="Foster-Nyarko E."/>
            <person name="Jarju S."/>
            <person name="Secka A."/>
            <person name="Antonio M."/>
            <person name="Oren A."/>
            <person name="Chaudhuri R.R."/>
            <person name="La Ragione R."/>
            <person name="Hildebrand F."/>
            <person name="Pallen M.J."/>
        </authorList>
    </citation>
    <scope>NUCLEOTIDE SEQUENCE</scope>
    <source>
        <strain evidence="4">ChiGjej4B4-7305</strain>
    </source>
</reference>
<organism evidence="4 5">
    <name type="scientific">Candidatus Ruania gallistercoris</name>
    <dbReference type="NCBI Taxonomy" id="2838746"/>
    <lineage>
        <taxon>Bacteria</taxon>
        <taxon>Bacillati</taxon>
        <taxon>Actinomycetota</taxon>
        <taxon>Actinomycetes</taxon>
        <taxon>Micrococcales</taxon>
        <taxon>Ruaniaceae</taxon>
        <taxon>Ruania</taxon>
    </lineage>
</organism>
<dbReference type="PANTHER" id="PTHR12526">
    <property type="entry name" value="GLYCOSYLTRANSFERASE"/>
    <property type="match status" value="1"/>
</dbReference>
<evidence type="ECO:0000256" key="2">
    <source>
        <dbReference type="ARBA" id="ARBA00022679"/>
    </source>
</evidence>
<dbReference type="EMBL" id="DXBY01000162">
    <property type="protein sequence ID" value="HIZ36007.1"/>
    <property type="molecule type" value="Genomic_DNA"/>
</dbReference>
<keyword evidence="1 4" id="KW-0328">Glycosyltransferase</keyword>
<dbReference type="AlphaFoldDB" id="A0A9D2J4M5"/>
<comment type="caution">
    <text evidence="4">The sequence shown here is derived from an EMBL/GenBank/DDBJ whole genome shotgun (WGS) entry which is preliminary data.</text>
</comment>
<dbReference type="Gene3D" id="3.40.50.2000">
    <property type="entry name" value="Glycogen Phosphorylase B"/>
    <property type="match status" value="2"/>
</dbReference>
<evidence type="ECO:0000259" key="3">
    <source>
        <dbReference type="Pfam" id="PF13439"/>
    </source>
</evidence>
<dbReference type="EC" id="2.4.-.-" evidence="4"/>
<keyword evidence="2 4" id="KW-0808">Transferase</keyword>
<evidence type="ECO:0000313" key="4">
    <source>
        <dbReference type="EMBL" id="HIZ36007.1"/>
    </source>
</evidence>
<dbReference type="Proteomes" id="UP000824037">
    <property type="component" value="Unassembled WGS sequence"/>
</dbReference>
<sequence>MKVVAVTTWFPTEKVPTSGTFTLADIQAIKSRREVSDLRVVHLVPPHTDDGTRSLTYRGLDVVRIPMRTTSPAQILAAGKALREEVRGADLVHTMAFSTLLAMAWWRPKATWVHTEHWSGLTTPSTLPLLWRLALPLLWPLVRRPDVVTAVCDYLARPIRARRSTGPTVVVPCIVPPPEHLDPRPIRPRTPTRLVAVGGLVDRKDPLIAVDTVAELARRGEPARLTWVGEGPLREAVTRRARKRGVQHLVRLPGATDSAGVRRALADADLFFLPTKGDNFCVSCAEALVAGRPVVVGATGGQGEYIDPRVGALVSEQEASAYADAISAVERRTRHLNASDVAATVGDQFAADQVAAQYAAVYTGTGTRAARRD</sequence>
<evidence type="ECO:0000256" key="1">
    <source>
        <dbReference type="ARBA" id="ARBA00022676"/>
    </source>
</evidence>
<reference evidence="4" key="2">
    <citation type="submission" date="2021-04" db="EMBL/GenBank/DDBJ databases">
        <authorList>
            <person name="Gilroy R."/>
        </authorList>
    </citation>
    <scope>NUCLEOTIDE SEQUENCE</scope>
    <source>
        <strain evidence="4">ChiGjej4B4-7305</strain>
    </source>
</reference>
<feature type="domain" description="Glycosyltransferase subfamily 4-like N-terminal" evidence="3">
    <location>
        <begin position="42"/>
        <end position="175"/>
    </location>
</feature>
<evidence type="ECO:0000313" key="5">
    <source>
        <dbReference type="Proteomes" id="UP000824037"/>
    </source>
</evidence>
<proteinExistence type="predicted"/>
<dbReference type="Pfam" id="PF13692">
    <property type="entry name" value="Glyco_trans_1_4"/>
    <property type="match status" value="1"/>
</dbReference>
<dbReference type="PANTHER" id="PTHR12526:SF510">
    <property type="entry name" value="D-INOSITOL 3-PHOSPHATE GLYCOSYLTRANSFERASE"/>
    <property type="match status" value="1"/>
</dbReference>
<dbReference type="Pfam" id="PF13439">
    <property type="entry name" value="Glyco_transf_4"/>
    <property type="match status" value="1"/>
</dbReference>
<name>A0A9D2J4M5_9MICO</name>
<gene>
    <name evidence="4" type="ORF">H9815_09540</name>
</gene>
<dbReference type="SUPFAM" id="SSF53756">
    <property type="entry name" value="UDP-Glycosyltransferase/glycogen phosphorylase"/>
    <property type="match status" value="1"/>
</dbReference>